<dbReference type="EMBL" id="MLJW01003399">
    <property type="protein sequence ID" value="OIQ72142.1"/>
    <property type="molecule type" value="Genomic_DNA"/>
</dbReference>
<dbReference type="InterPro" id="IPR007607">
    <property type="entry name" value="BacA/B"/>
</dbReference>
<dbReference type="PANTHER" id="PTHR35024">
    <property type="entry name" value="HYPOTHETICAL CYTOSOLIC PROTEIN"/>
    <property type="match status" value="1"/>
</dbReference>
<organism evidence="2">
    <name type="scientific">mine drainage metagenome</name>
    <dbReference type="NCBI Taxonomy" id="410659"/>
    <lineage>
        <taxon>unclassified sequences</taxon>
        <taxon>metagenomes</taxon>
        <taxon>ecological metagenomes</taxon>
    </lineage>
</organism>
<comment type="caution">
    <text evidence="2">The sequence shown here is derived from an EMBL/GenBank/DDBJ whole genome shotgun (WGS) entry which is preliminary data.</text>
</comment>
<name>A0A1J5PKT0_9ZZZZ</name>
<dbReference type="Pfam" id="PF04519">
    <property type="entry name" value="Bactofilin"/>
    <property type="match status" value="1"/>
</dbReference>
<evidence type="ECO:0000256" key="1">
    <source>
        <dbReference type="SAM" id="MobiDB-lite"/>
    </source>
</evidence>
<feature type="region of interest" description="Disordered" evidence="1">
    <location>
        <begin position="1"/>
        <end position="26"/>
    </location>
</feature>
<dbReference type="AlphaFoldDB" id="A0A1J5PKT0"/>
<dbReference type="PANTHER" id="PTHR35024:SF4">
    <property type="entry name" value="POLYMER-FORMING CYTOSKELETAL PROTEIN"/>
    <property type="match status" value="1"/>
</dbReference>
<sequence>MFSKSADGDGATDTTPRSNAGGRSHLGADLRIVGNISSTGTIEIMGEVQGDIDAKALVIGTDGRVTGKVRAETVEVRGNLSGTASCHAFTLRSTAVATVQVTYDALVIENGAEVDGKFKHSGTKA</sequence>
<protein>
    <submittedName>
        <fullName evidence="2">Polymer-forming cytoskeletal</fullName>
    </submittedName>
</protein>
<accession>A0A1J5PKT0</accession>
<evidence type="ECO:0000313" key="2">
    <source>
        <dbReference type="EMBL" id="OIQ72142.1"/>
    </source>
</evidence>
<gene>
    <name evidence="2" type="ORF">GALL_462350</name>
</gene>
<reference evidence="2" key="1">
    <citation type="submission" date="2016-10" db="EMBL/GenBank/DDBJ databases">
        <title>Sequence of Gallionella enrichment culture.</title>
        <authorList>
            <person name="Poehlein A."/>
            <person name="Muehling M."/>
            <person name="Daniel R."/>
        </authorList>
    </citation>
    <scope>NUCLEOTIDE SEQUENCE</scope>
</reference>
<proteinExistence type="predicted"/>